<organism evidence="4 5">
    <name type="scientific">Arthrobacter ulcerisalmonis</name>
    <dbReference type="NCBI Taxonomy" id="2483813"/>
    <lineage>
        <taxon>Bacteria</taxon>
        <taxon>Bacillati</taxon>
        <taxon>Actinomycetota</taxon>
        <taxon>Actinomycetes</taxon>
        <taxon>Micrococcales</taxon>
        <taxon>Micrococcaceae</taxon>
        <taxon>Arthrobacter</taxon>
    </lineage>
</organism>
<keyword evidence="2" id="KW-0964">Secreted</keyword>
<dbReference type="AlphaFoldDB" id="A0A3P5WJI4"/>
<dbReference type="Pfam" id="PF09221">
    <property type="entry name" value="Bacteriocin_IId"/>
    <property type="match status" value="1"/>
</dbReference>
<keyword evidence="3" id="KW-1133">Transmembrane helix</keyword>
<dbReference type="InterPro" id="IPR020038">
    <property type="entry name" value="Circ_bacteriocin"/>
</dbReference>
<accession>A0A3P5WJI4</accession>
<dbReference type="RefSeq" id="WP_203415873.1">
    <property type="nucleotide sequence ID" value="NZ_CBCRYA010000014.1"/>
</dbReference>
<proteinExistence type="predicted"/>
<gene>
    <name evidence="4" type="ORF">PSET11_00497</name>
</gene>
<evidence type="ECO:0000313" key="5">
    <source>
        <dbReference type="Proteomes" id="UP000280861"/>
    </source>
</evidence>
<protein>
    <submittedName>
        <fullName evidence="4">Uncharacterized protein</fullName>
    </submittedName>
</protein>
<dbReference type="GO" id="GO:0005576">
    <property type="term" value="C:extracellular region"/>
    <property type="evidence" value="ECO:0007669"/>
    <property type="project" value="UniProtKB-SubCell"/>
</dbReference>
<name>A0A3P5WJI4_9MICC</name>
<dbReference type="Gene3D" id="1.20.225.10">
    <property type="entry name" value="Bacteriocin AS-48"/>
    <property type="match status" value="1"/>
</dbReference>
<keyword evidence="5" id="KW-1185">Reference proteome</keyword>
<feature type="transmembrane region" description="Helical" evidence="3">
    <location>
        <begin position="54"/>
        <end position="76"/>
    </location>
</feature>
<reference evidence="4 5" key="1">
    <citation type="submission" date="2018-11" db="EMBL/GenBank/DDBJ databases">
        <authorList>
            <person name="Criscuolo A."/>
        </authorList>
    </citation>
    <scope>NUCLEOTIDE SEQUENCE [LARGE SCALE GENOMIC DNA]</scope>
    <source>
        <strain evidence="4">AT11b</strain>
    </source>
</reference>
<evidence type="ECO:0000256" key="2">
    <source>
        <dbReference type="ARBA" id="ARBA00022525"/>
    </source>
</evidence>
<dbReference type="Proteomes" id="UP000280861">
    <property type="component" value="Unassembled WGS sequence"/>
</dbReference>
<sequence length="90" mass="8719">MKSKVQRATTVAIAAGIAALGLVVGGVALAWVAGSLGISTAAASQIVNAVQVGGLALTLVGAAFGFGVGSALVATIRWYILRKGKAVAVA</sequence>
<evidence type="ECO:0000256" key="1">
    <source>
        <dbReference type="ARBA" id="ARBA00004613"/>
    </source>
</evidence>
<evidence type="ECO:0000313" key="4">
    <source>
        <dbReference type="EMBL" id="VDC18733.1"/>
    </source>
</evidence>
<dbReference type="EMBL" id="UXAU01000009">
    <property type="protein sequence ID" value="VDC18733.1"/>
    <property type="molecule type" value="Genomic_DNA"/>
</dbReference>
<keyword evidence="3" id="KW-0472">Membrane</keyword>
<comment type="subcellular location">
    <subcellularLocation>
        <location evidence="1">Secreted</location>
    </subcellularLocation>
</comment>
<evidence type="ECO:0000256" key="3">
    <source>
        <dbReference type="SAM" id="Phobius"/>
    </source>
</evidence>
<feature type="transmembrane region" description="Helical" evidence="3">
    <location>
        <begin position="12"/>
        <end position="34"/>
    </location>
</feature>
<keyword evidence="3" id="KW-0812">Transmembrane</keyword>
<dbReference type="InterPro" id="IPR009086">
    <property type="entry name" value="Bacteriocin_AS48"/>
</dbReference>